<dbReference type="GO" id="GO:0019693">
    <property type="term" value="P:ribose phosphate metabolic process"/>
    <property type="evidence" value="ECO:0007669"/>
    <property type="project" value="TreeGrafter"/>
</dbReference>
<dbReference type="GO" id="GO:0006753">
    <property type="term" value="P:nucleoside phosphate metabolic process"/>
    <property type="evidence" value="ECO:0007669"/>
    <property type="project" value="TreeGrafter"/>
</dbReference>
<dbReference type="PROSITE" id="PS00893">
    <property type="entry name" value="NUDIX_BOX"/>
    <property type="match status" value="1"/>
</dbReference>
<keyword evidence="2" id="KW-0378">Hydrolase</keyword>
<gene>
    <name evidence="4" type="ORF">BECKLPF1236B_GA0070989_103320</name>
</gene>
<proteinExistence type="predicted"/>
<dbReference type="GO" id="GO:0019144">
    <property type="term" value="F:ADP-sugar diphosphatase activity"/>
    <property type="evidence" value="ECO:0007669"/>
    <property type="project" value="TreeGrafter"/>
</dbReference>
<dbReference type="InterPro" id="IPR015797">
    <property type="entry name" value="NUDIX_hydrolase-like_dom_sf"/>
</dbReference>
<name>A0A450W5K5_9GAMM</name>
<reference evidence="4" key="1">
    <citation type="submission" date="2019-02" db="EMBL/GenBank/DDBJ databases">
        <authorList>
            <person name="Gruber-Vodicka R. H."/>
            <person name="Seah K. B. B."/>
        </authorList>
    </citation>
    <scope>NUCLEOTIDE SEQUENCE</scope>
    <source>
        <strain evidence="4">BECK_S313</strain>
    </source>
</reference>
<dbReference type="InterPro" id="IPR020084">
    <property type="entry name" value="NUDIX_hydrolase_CS"/>
</dbReference>
<evidence type="ECO:0000259" key="3">
    <source>
        <dbReference type="PROSITE" id="PS51462"/>
    </source>
</evidence>
<dbReference type="PANTHER" id="PTHR11839:SF12">
    <property type="entry name" value="ADP COMPOUNDS HYDROLASE NUDE"/>
    <property type="match status" value="1"/>
</dbReference>
<evidence type="ECO:0000256" key="1">
    <source>
        <dbReference type="ARBA" id="ARBA00001946"/>
    </source>
</evidence>
<sequence length="174" mass="19564">MEKILKTETLFQGNQFEVRQLTIEFESGETANWEIVHKGNSVAMIPIDRDDNVYLVEEYFAATDERALCLPKGMLDEGESPKEAALRELQEEIGMRGRLQHLVDMSVNPGYLTQITSVFLVTDLEPAKLDGDEQHHLEPVKIPLEEALSKVKKGEITEARTIGGLALTMLVLKK</sequence>
<organism evidence="4">
    <name type="scientific">Candidatus Kentrum sp. LPFa</name>
    <dbReference type="NCBI Taxonomy" id="2126335"/>
    <lineage>
        <taxon>Bacteria</taxon>
        <taxon>Pseudomonadati</taxon>
        <taxon>Pseudomonadota</taxon>
        <taxon>Gammaproteobacteria</taxon>
        <taxon>Candidatus Kentrum</taxon>
    </lineage>
</organism>
<accession>A0A450W5K5</accession>
<feature type="domain" description="Nudix hydrolase" evidence="3">
    <location>
        <begin position="37"/>
        <end position="164"/>
    </location>
</feature>
<comment type="cofactor">
    <cofactor evidence="1">
        <name>Mg(2+)</name>
        <dbReference type="ChEBI" id="CHEBI:18420"/>
    </cofactor>
</comment>
<dbReference type="PANTHER" id="PTHR11839">
    <property type="entry name" value="UDP/ADP-SUGAR PYROPHOSPHATASE"/>
    <property type="match status" value="1"/>
</dbReference>
<evidence type="ECO:0000313" key="4">
    <source>
        <dbReference type="EMBL" id="VFK12315.1"/>
    </source>
</evidence>
<dbReference type="EMBL" id="CAADFK010000033">
    <property type="protein sequence ID" value="VFK12315.1"/>
    <property type="molecule type" value="Genomic_DNA"/>
</dbReference>
<dbReference type="GO" id="GO:0005829">
    <property type="term" value="C:cytosol"/>
    <property type="evidence" value="ECO:0007669"/>
    <property type="project" value="TreeGrafter"/>
</dbReference>
<evidence type="ECO:0000256" key="2">
    <source>
        <dbReference type="ARBA" id="ARBA00022801"/>
    </source>
</evidence>
<dbReference type="AlphaFoldDB" id="A0A450W5K5"/>
<dbReference type="SUPFAM" id="SSF55811">
    <property type="entry name" value="Nudix"/>
    <property type="match status" value="1"/>
</dbReference>
<protein>
    <submittedName>
        <fullName evidence="4">ADP-ribose diphosphatase</fullName>
    </submittedName>
</protein>
<dbReference type="Gene3D" id="3.90.79.10">
    <property type="entry name" value="Nucleoside Triphosphate Pyrophosphohydrolase"/>
    <property type="match status" value="1"/>
</dbReference>
<dbReference type="InterPro" id="IPR000086">
    <property type="entry name" value="NUDIX_hydrolase_dom"/>
</dbReference>
<dbReference type="Pfam" id="PF00293">
    <property type="entry name" value="NUDIX"/>
    <property type="match status" value="1"/>
</dbReference>
<dbReference type="PROSITE" id="PS51462">
    <property type="entry name" value="NUDIX"/>
    <property type="match status" value="1"/>
</dbReference>